<name>A0A834SFK8_9FABA</name>
<dbReference type="EMBL" id="JAAIUW010000013">
    <property type="protein sequence ID" value="KAF7802636.1"/>
    <property type="molecule type" value="Genomic_DNA"/>
</dbReference>
<evidence type="ECO:0000313" key="2">
    <source>
        <dbReference type="Proteomes" id="UP000634136"/>
    </source>
</evidence>
<proteinExistence type="predicted"/>
<evidence type="ECO:0000313" key="1">
    <source>
        <dbReference type="EMBL" id="KAF7802636.1"/>
    </source>
</evidence>
<protein>
    <submittedName>
        <fullName evidence="1">Uncharacterized protein</fullName>
    </submittedName>
</protein>
<dbReference type="OrthoDB" id="9829887at2759"/>
<accession>A0A834SFK8</accession>
<comment type="caution">
    <text evidence="1">The sequence shown here is derived from an EMBL/GenBank/DDBJ whole genome shotgun (WGS) entry which is preliminary data.</text>
</comment>
<organism evidence="1 2">
    <name type="scientific">Senna tora</name>
    <dbReference type="NCBI Taxonomy" id="362788"/>
    <lineage>
        <taxon>Eukaryota</taxon>
        <taxon>Viridiplantae</taxon>
        <taxon>Streptophyta</taxon>
        <taxon>Embryophyta</taxon>
        <taxon>Tracheophyta</taxon>
        <taxon>Spermatophyta</taxon>
        <taxon>Magnoliopsida</taxon>
        <taxon>eudicotyledons</taxon>
        <taxon>Gunneridae</taxon>
        <taxon>Pentapetalae</taxon>
        <taxon>rosids</taxon>
        <taxon>fabids</taxon>
        <taxon>Fabales</taxon>
        <taxon>Fabaceae</taxon>
        <taxon>Caesalpinioideae</taxon>
        <taxon>Cassia clade</taxon>
        <taxon>Senna</taxon>
    </lineage>
</organism>
<sequence length="1769" mass="198305">MLQLELSWHGRSVDHVLTYFGRQIAVGSHKRSRITRQKTCCASVPNTSVRVVFANHSGFDAPIPVVLAWEERGSRLNIFRTTNRSRISETLTNYEGKVLLRKSVDHVLTYSGRQIAVGSQKASQIMRQKTCCASESNTSVRVVLANRSGFDAPIGVVLAWEERGSFLNIFRTTNHSWISETFLNYEAKDSLRNESNTSVRVVFSNRSGFDAPVAVVLAWEERGSCINIFWTTNRGRISENFTNYEAKHLLRNVDHVLTYSGREITVGSQKPSGITRQNTCCASESNMSVRVVFVNRSGFDAPVGVVLAWEEPGSSNRSGFDAPIAVVMAWEARGSCLNLFRTKNRGRISETFTNYEAKDSLRKSVDHVLTYSGRQIAVGSQKHSRITRQKTRCASESNTSVRVVFANRSGCDAPIGVVLAWEERGSCLNIFRTKNSGRISETFTNYEAKALLRKSVDHVLTYSGRQIAVGSQKPSRITRQRTSSASESNTSVRVVFANRSGFDAPIGVVLAWEERGSCLNIFQKTNCVVLAWEERGSCLNIFRTTSHGRITGTFMNYMEKDLLRKKLHELRGKTLVVQVSQTCQFTLYLRTGVVLMLQLALSWHGRSVDHVLTYAGREIAVGSQKPSRITRPKTCCASESNTSVRVVFANRSGFDAPIGVVLAWEERGSCLNIFQTTNRGRISETFTNYEAKDLLLVMAWEECGSCLNILRTTNHGRISETFTNYEAKYLLRKSVDHVLTYCGRQITVGSQKPSRIMRQNTCCASESNMSVRIVFAKRIGFDAPVGVVLASEERGSCLNVFRTTNRGWISKTFTNYEAKDMLHKQKTCCATESNTAVRVVFSNRSGFDAPIGVVLAWEERGESNTSVRVVFLNQSGFDAPIAVFMAWEERGSCLNIFQTTNRCRISETLTNYEAKFFLRKSVDHVLVYSGRKITVGSQKPSRITRQKTCCASESNTSVRVVFTNRSGFDAPIVVVMAWEERGSCLNIFRTTNGSRISETFMNYEAKTCCPCESNTSVRVVFANRSGFDAPIGVVLAWEERGSCLNIFWTTNRGWILETFTNYETKTFCASESNTSVRVVFANRSGFDSPIAVVLARESNTSVCVVFANRNSFDAPIAVVMAWEARGSCPNIFRMTNRGRISETFMNYKAKDLLRKSVHHVLTYSGRQIAVGTQKPSRITRQNTCCASESNTSVRVVFANQSGFDAPIGVVLAWDERGSCLNIFLVLAREERGSCLNILRMTNRGRISETFMNYEAKYLLPMSVNHVLTYSAQQIAVESQKPSRITRQNTRCASESNTSVRAVFANLIGFDATIGVVLAWEERGSCLNIFRMTNRVVMAWEERGSCLNIFPTIIAVGSQKPSRITRQKTCCASESNTSVRVVFANRSGFDAQIAVVLAWEERGSCLNIFRTTNHGRTSETFTNYEAKDLMRNRFGMGGAWIMSEHIPDDKSRSDLRNLHELLGKRLVAQVSQTRRFALYLRTGVVLMVQLESSSHGRLVAQVNQTRRFALYFRTGVVLTLQLESSWHGRSVDNVLTYFGRQIAIGYQKPSRITKQKTCCASESNTSVPVLFANWSGFDGPIGVVLAWEERGSCLNIFRTTNCARISETFTNYEAKYLLRNESNTSVRVVFANRSGFDAPIGVFMAWEERGSCLNIFRTTNHGRISETFTNYEVKDLLHKSVDHVLTFSGREIAVGSQKPSRITRQKTCCASESNTSVCVVFANRSGFDAPIGVVLAWEERGSCLNIFWMTNRGWISETFTNYVGKDLLRK</sequence>
<reference evidence="1" key="1">
    <citation type="submission" date="2020-09" db="EMBL/GenBank/DDBJ databases">
        <title>Genome-Enabled Discovery of Anthraquinone Biosynthesis in Senna tora.</title>
        <authorList>
            <person name="Kang S.-H."/>
            <person name="Pandey R.P."/>
            <person name="Lee C.-M."/>
            <person name="Sim J.-S."/>
            <person name="Jeong J.-T."/>
            <person name="Choi B.-S."/>
            <person name="Jung M."/>
            <person name="Ginzburg D."/>
            <person name="Zhao K."/>
            <person name="Won S.Y."/>
            <person name="Oh T.-J."/>
            <person name="Yu Y."/>
            <person name="Kim N.-H."/>
            <person name="Lee O.R."/>
            <person name="Lee T.-H."/>
            <person name="Bashyal P."/>
            <person name="Kim T.-S."/>
            <person name="Lee W.-H."/>
            <person name="Kawkins C."/>
            <person name="Kim C.-K."/>
            <person name="Kim J.S."/>
            <person name="Ahn B.O."/>
            <person name="Rhee S.Y."/>
            <person name="Sohng J.K."/>
        </authorList>
    </citation>
    <scope>NUCLEOTIDE SEQUENCE</scope>
    <source>
        <tissue evidence="1">Leaf</tissue>
    </source>
</reference>
<dbReference type="Proteomes" id="UP000634136">
    <property type="component" value="Unassembled WGS sequence"/>
</dbReference>
<keyword evidence="2" id="KW-1185">Reference proteome</keyword>
<gene>
    <name evidence="1" type="ORF">G2W53_041747</name>
</gene>